<evidence type="ECO:0000256" key="4">
    <source>
        <dbReference type="ARBA" id="ARBA00022452"/>
    </source>
</evidence>
<keyword evidence="7" id="KW-0998">Cell outer membrane</keyword>
<comment type="subcellular location">
    <subcellularLocation>
        <location evidence="1">Cell outer membrane</location>
    </subcellularLocation>
</comment>
<dbReference type="Pfam" id="PF02321">
    <property type="entry name" value="OEP"/>
    <property type="match status" value="1"/>
</dbReference>
<organism evidence="9 10">
    <name type="scientific">Nitritalea halalkaliphila LW7</name>
    <dbReference type="NCBI Taxonomy" id="1189621"/>
    <lineage>
        <taxon>Bacteria</taxon>
        <taxon>Pseudomonadati</taxon>
        <taxon>Bacteroidota</taxon>
        <taxon>Cytophagia</taxon>
        <taxon>Cytophagales</taxon>
        <taxon>Cyclobacteriaceae</taxon>
        <taxon>Nitritalea</taxon>
    </lineage>
</organism>
<accession>I5BWD0</accession>
<gene>
    <name evidence="9" type="ORF">A3SI_16922</name>
</gene>
<protein>
    <submittedName>
        <fullName evidence="9">Outer membrane efflux protein</fullName>
    </submittedName>
</protein>
<dbReference type="InterPro" id="IPR003423">
    <property type="entry name" value="OMP_efflux"/>
</dbReference>
<dbReference type="OrthoDB" id="9771205at2"/>
<keyword evidence="5" id="KW-0812">Transmembrane</keyword>
<dbReference type="GO" id="GO:0009279">
    <property type="term" value="C:cell outer membrane"/>
    <property type="evidence" value="ECO:0007669"/>
    <property type="project" value="UniProtKB-SubCell"/>
</dbReference>
<evidence type="ECO:0000256" key="2">
    <source>
        <dbReference type="ARBA" id="ARBA00007613"/>
    </source>
</evidence>
<keyword evidence="8" id="KW-0732">Signal</keyword>
<keyword evidence="4" id="KW-1134">Transmembrane beta strand</keyword>
<sequence>MKKLVFSLIACLGLYFPLFAQDSGEPLDLERAIQLGLEQNFDVKIALNTIDIADLDVKIGVGTFLMPSIIANYSKTFARENVEQQFVTTPEPNVIRGAETSIENFNIVGIFGIDPSSLVTIRRLGRLAELSELDAKVTVENAVAAISTAYYRLVLELQRSKVLEKTLDFSKARLEIAKARYELGGAGKRDFLTAQVDYNADLSLVVNQELVIQNARINLNELLALAPNKDFTVRDTITVAEPLLLEELLEDAYLENKFFLIAQRQENVAYLQIREAQAARLPTFNLNGNYTQNTLESDAGFLLKNQRDGFTGGGGVALNLFSGFTVNRRIQQAKVEQRNAELFTKQIELQVVSDIHRAYNSYVNNRNLLEIERANYEVAVENADIALERFRLGIANYLEFRDAQVNLLTAEDRLITSIFNIKEQEIELRRLSGKIFFQNSFEKFRNN</sequence>
<evidence type="ECO:0000256" key="3">
    <source>
        <dbReference type="ARBA" id="ARBA00022448"/>
    </source>
</evidence>
<dbReference type="Proteomes" id="UP000005551">
    <property type="component" value="Unassembled WGS sequence"/>
</dbReference>
<proteinExistence type="inferred from homology"/>
<name>I5BWD0_9BACT</name>
<dbReference type="RefSeq" id="WP_009056842.1">
    <property type="nucleotide sequence ID" value="NZ_AJYA01000053.1"/>
</dbReference>
<dbReference type="AlphaFoldDB" id="I5BWD0"/>
<evidence type="ECO:0000256" key="8">
    <source>
        <dbReference type="SAM" id="SignalP"/>
    </source>
</evidence>
<comment type="similarity">
    <text evidence="2">Belongs to the outer membrane factor (OMF) (TC 1.B.17) family.</text>
</comment>
<dbReference type="STRING" id="1189621.A3SI_16922"/>
<reference evidence="9 10" key="1">
    <citation type="submission" date="2012-05" db="EMBL/GenBank/DDBJ databases">
        <title>Genome sequence of Nitritalea halalkaliphila LW7.</title>
        <authorList>
            <person name="Jangir P.K."/>
            <person name="Singh A."/>
            <person name="Shivaji S."/>
            <person name="Sharma R."/>
        </authorList>
    </citation>
    <scope>NUCLEOTIDE SEQUENCE [LARGE SCALE GENOMIC DNA]</scope>
    <source>
        <strain evidence="9 10">LW7</strain>
    </source>
</reference>
<keyword evidence="10" id="KW-1185">Reference proteome</keyword>
<dbReference type="GO" id="GO:1990281">
    <property type="term" value="C:efflux pump complex"/>
    <property type="evidence" value="ECO:0007669"/>
    <property type="project" value="TreeGrafter"/>
</dbReference>
<evidence type="ECO:0000313" key="9">
    <source>
        <dbReference type="EMBL" id="EIM73882.1"/>
    </source>
</evidence>
<evidence type="ECO:0000256" key="7">
    <source>
        <dbReference type="ARBA" id="ARBA00023237"/>
    </source>
</evidence>
<dbReference type="Gene3D" id="1.20.1600.10">
    <property type="entry name" value="Outer membrane efflux proteins (OEP)"/>
    <property type="match status" value="1"/>
</dbReference>
<dbReference type="PANTHER" id="PTHR30026:SF20">
    <property type="entry name" value="OUTER MEMBRANE PROTEIN TOLC"/>
    <property type="match status" value="1"/>
</dbReference>
<dbReference type="InterPro" id="IPR051906">
    <property type="entry name" value="TolC-like"/>
</dbReference>
<dbReference type="SUPFAM" id="SSF56954">
    <property type="entry name" value="Outer membrane efflux proteins (OEP)"/>
    <property type="match status" value="1"/>
</dbReference>
<evidence type="ECO:0000256" key="5">
    <source>
        <dbReference type="ARBA" id="ARBA00022692"/>
    </source>
</evidence>
<dbReference type="PANTHER" id="PTHR30026">
    <property type="entry name" value="OUTER MEMBRANE PROTEIN TOLC"/>
    <property type="match status" value="1"/>
</dbReference>
<comment type="caution">
    <text evidence="9">The sequence shown here is derived from an EMBL/GenBank/DDBJ whole genome shotgun (WGS) entry which is preliminary data.</text>
</comment>
<evidence type="ECO:0000256" key="6">
    <source>
        <dbReference type="ARBA" id="ARBA00023136"/>
    </source>
</evidence>
<feature type="chain" id="PRO_5003699963" evidence="8">
    <location>
        <begin position="21"/>
        <end position="447"/>
    </location>
</feature>
<dbReference type="GO" id="GO:0015288">
    <property type="term" value="F:porin activity"/>
    <property type="evidence" value="ECO:0007669"/>
    <property type="project" value="TreeGrafter"/>
</dbReference>
<dbReference type="EMBL" id="AJYA01000053">
    <property type="protein sequence ID" value="EIM73882.1"/>
    <property type="molecule type" value="Genomic_DNA"/>
</dbReference>
<keyword evidence="6" id="KW-0472">Membrane</keyword>
<feature type="signal peptide" evidence="8">
    <location>
        <begin position="1"/>
        <end position="20"/>
    </location>
</feature>
<dbReference type="GO" id="GO:0015562">
    <property type="term" value="F:efflux transmembrane transporter activity"/>
    <property type="evidence" value="ECO:0007669"/>
    <property type="project" value="InterPro"/>
</dbReference>
<evidence type="ECO:0000313" key="10">
    <source>
        <dbReference type="Proteomes" id="UP000005551"/>
    </source>
</evidence>
<keyword evidence="3" id="KW-0813">Transport</keyword>
<evidence type="ECO:0000256" key="1">
    <source>
        <dbReference type="ARBA" id="ARBA00004442"/>
    </source>
</evidence>